<protein>
    <recommendedName>
        <fullName evidence="3">HTH-type transcriptional regulator MetR</fullName>
    </recommendedName>
</protein>
<dbReference type="Proteomes" id="UP000501726">
    <property type="component" value="Chromosome"/>
</dbReference>
<comment type="similarity">
    <text evidence="2">Belongs to the LysR transcriptional regulatory family.</text>
</comment>
<dbReference type="SUPFAM" id="SSF53850">
    <property type="entry name" value="Periplasmic binding protein-like II"/>
    <property type="match status" value="1"/>
</dbReference>
<dbReference type="EMBL" id="AP021889">
    <property type="protein sequence ID" value="BBP46392.1"/>
    <property type="molecule type" value="Genomic_DNA"/>
</dbReference>
<organism evidence="13 14">
    <name type="scientific">Thiosulfatimonas sediminis</name>
    <dbReference type="NCBI Taxonomy" id="2675054"/>
    <lineage>
        <taxon>Bacteria</taxon>
        <taxon>Pseudomonadati</taxon>
        <taxon>Pseudomonadota</taxon>
        <taxon>Gammaproteobacteria</taxon>
        <taxon>Thiotrichales</taxon>
        <taxon>Piscirickettsiaceae</taxon>
        <taxon>Thiosulfatimonas</taxon>
    </lineage>
</organism>
<keyword evidence="14" id="KW-1185">Reference proteome</keyword>
<comment type="subcellular location">
    <subcellularLocation>
        <location evidence="1">Cytoplasm</location>
    </subcellularLocation>
</comment>
<dbReference type="Gene3D" id="3.40.190.10">
    <property type="entry name" value="Periplasmic binding protein-like II"/>
    <property type="match status" value="1"/>
</dbReference>
<evidence type="ECO:0000313" key="14">
    <source>
        <dbReference type="Proteomes" id="UP000501726"/>
    </source>
</evidence>
<dbReference type="FunFam" id="1.10.10.10:FF:000001">
    <property type="entry name" value="LysR family transcriptional regulator"/>
    <property type="match status" value="1"/>
</dbReference>
<evidence type="ECO:0000259" key="12">
    <source>
        <dbReference type="PROSITE" id="PS50931"/>
    </source>
</evidence>
<evidence type="ECO:0000256" key="1">
    <source>
        <dbReference type="ARBA" id="ARBA00004496"/>
    </source>
</evidence>
<reference evidence="14" key="1">
    <citation type="submission" date="2019-11" db="EMBL/GenBank/DDBJ databases">
        <title>Isolation and characterization of two novel species in the genus Thiomicrorhabdus.</title>
        <authorList>
            <person name="Mochizuki J."/>
            <person name="Kojima H."/>
            <person name="Fukui M."/>
        </authorList>
    </citation>
    <scope>NUCLEOTIDE SEQUENCE [LARGE SCALE GENOMIC DNA]</scope>
    <source>
        <strain evidence="14">aks77</strain>
    </source>
</reference>
<dbReference type="GO" id="GO:0009086">
    <property type="term" value="P:methionine biosynthetic process"/>
    <property type="evidence" value="ECO:0007669"/>
    <property type="project" value="UniProtKB-KW"/>
</dbReference>
<evidence type="ECO:0000256" key="2">
    <source>
        <dbReference type="ARBA" id="ARBA00009437"/>
    </source>
</evidence>
<evidence type="ECO:0000256" key="10">
    <source>
        <dbReference type="ARBA" id="ARBA00023163"/>
    </source>
</evidence>
<dbReference type="PROSITE" id="PS50931">
    <property type="entry name" value="HTH_LYSR"/>
    <property type="match status" value="1"/>
</dbReference>
<dbReference type="Gene3D" id="1.10.10.10">
    <property type="entry name" value="Winged helix-like DNA-binding domain superfamily/Winged helix DNA-binding domain"/>
    <property type="match status" value="1"/>
</dbReference>
<dbReference type="KEGG" id="tse:THMIRHAS_17650"/>
<keyword evidence="9" id="KW-0010">Activator</keyword>
<accession>A0A6F8PW62</accession>
<dbReference type="Pfam" id="PF03466">
    <property type="entry name" value="LysR_substrate"/>
    <property type="match status" value="1"/>
</dbReference>
<dbReference type="PANTHER" id="PTHR30126:SF25">
    <property type="entry name" value="HTH-TYPE TRANSCRIPTIONAL REGULATOR METR"/>
    <property type="match status" value="1"/>
</dbReference>
<keyword evidence="10" id="KW-0804">Transcription</keyword>
<dbReference type="CDD" id="cd08441">
    <property type="entry name" value="PBP2_MetR"/>
    <property type="match status" value="1"/>
</dbReference>
<evidence type="ECO:0000256" key="5">
    <source>
        <dbReference type="ARBA" id="ARBA00022491"/>
    </source>
</evidence>
<keyword evidence="5" id="KW-0678">Repressor</keyword>
<dbReference type="InterPro" id="IPR000847">
    <property type="entry name" value="LysR_HTH_N"/>
</dbReference>
<evidence type="ECO:0000313" key="13">
    <source>
        <dbReference type="EMBL" id="BBP46392.1"/>
    </source>
</evidence>
<name>A0A6F8PW62_9GAMM</name>
<dbReference type="InterPro" id="IPR036388">
    <property type="entry name" value="WH-like_DNA-bd_sf"/>
</dbReference>
<gene>
    <name evidence="13" type="ORF">THMIRHAS_17650</name>
</gene>
<evidence type="ECO:0000256" key="3">
    <source>
        <dbReference type="ARBA" id="ARBA00019365"/>
    </source>
</evidence>
<proteinExistence type="inferred from homology"/>
<dbReference type="AlphaFoldDB" id="A0A6F8PW62"/>
<dbReference type="InterPro" id="IPR005119">
    <property type="entry name" value="LysR_subst-bd"/>
</dbReference>
<evidence type="ECO:0000256" key="7">
    <source>
        <dbReference type="ARBA" id="ARBA00023015"/>
    </source>
</evidence>
<evidence type="ECO:0000256" key="6">
    <source>
        <dbReference type="ARBA" id="ARBA00022605"/>
    </source>
</evidence>
<dbReference type="GO" id="GO:0003700">
    <property type="term" value="F:DNA-binding transcription factor activity"/>
    <property type="evidence" value="ECO:0007669"/>
    <property type="project" value="InterPro"/>
</dbReference>
<dbReference type="Pfam" id="PF00126">
    <property type="entry name" value="HTH_1"/>
    <property type="match status" value="1"/>
</dbReference>
<evidence type="ECO:0000256" key="11">
    <source>
        <dbReference type="ARBA" id="ARBA00023167"/>
    </source>
</evidence>
<dbReference type="InterPro" id="IPR037406">
    <property type="entry name" value="MetR_PBP2"/>
</dbReference>
<sequence length="296" mass="33661">MLDIKHLKAVTALNKAGSLVKAAESLHMTQSALSHQIKQLEHQLGAELFKRKTHPLQFTAVGQLLLQSAQTVLPQMQLLERQLVSLSQGETGRLWIGIDCHTCFEWLLPLLRPYQEKWPSVDLDIVPSFNQQPLQKLQAQEVDFVITSDPEKMVEIDYTALFSYELVAVLTPNSELLENVFLSPQDFASQTLITYPVSQQKLDVFKQFLQPAGVQPQALSYSEMTIMMLQRVEAGRGICVLPKWLLQNQVDFQHLPYRSLGEQGLWSKLYAATPRAITHQPYIKDLIQLIANEMKL</sequence>
<evidence type="ECO:0000256" key="8">
    <source>
        <dbReference type="ARBA" id="ARBA00023125"/>
    </source>
</evidence>
<dbReference type="InterPro" id="IPR036390">
    <property type="entry name" value="WH_DNA-bd_sf"/>
</dbReference>
<dbReference type="GO" id="GO:0000976">
    <property type="term" value="F:transcription cis-regulatory region binding"/>
    <property type="evidence" value="ECO:0007669"/>
    <property type="project" value="TreeGrafter"/>
</dbReference>
<evidence type="ECO:0000256" key="4">
    <source>
        <dbReference type="ARBA" id="ARBA00022490"/>
    </source>
</evidence>
<feature type="domain" description="HTH lysR-type" evidence="12">
    <location>
        <begin position="2"/>
        <end position="59"/>
    </location>
</feature>
<dbReference type="GO" id="GO:0005737">
    <property type="term" value="C:cytoplasm"/>
    <property type="evidence" value="ECO:0007669"/>
    <property type="project" value="UniProtKB-SubCell"/>
</dbReference>
<keyword evidence="4" id="KW-0963">Cytoplasm</keyword>
<dbReference type="SUPFAM" id="SSF46785">
    <property type="entry name" value="Winged helix' DNA-binding domain"/>
    <property type="match status" value="1"/>
</dbReference>
<evidence type="ECO:0000256" key="9">
    <source>
        <dbReference type="ARBA" id="ARBA00023159"/>
    </source>
</evidence>
<dbReference type="PANTHER" id="PTHR30126">
    <property type="entry name" value="HTH-TYPE TRANSCRIPTIONAL REGULATOR"/>
    <property type="match status" value="1"/>
</dbReference>
<dbReference type="PRINTS" id="PR00039">
    <property type="entry name" value="HTHLYSR"/>
</dbReference>
<keyword evidence="8" id="KW-0238">DNA-binding</keyword>
<dbReference type="RefSeq" id="WP_173272958.1">
    <property type="nucleotide sequence ID" value="NZ_AP021889.1"/>
</dbReference>
<keyword evidence="11" id="KW-0486">Methionine biosynthesis</keyword>
<keyword evidence="7" id="KW-0805">Transcription regulation</keyword>
<keyword evidence="6" id="KW-0028">Amino-acid biosynthesis</keyword>